<name>A0A1G6HC05_9BACI</name>
<dbReference type="GO" id="GO:0008081">
    <property type="term" value="F:phosphoric diester hydrolase activity"/>
    <property type="evidence" value="ECO:0007669"/>
    <property type="project" value="InterPro"/>
</dbReference>
<dbReference type="Proteomes" id="UP000242949">
    <property type="component" value="Unassembled WGS sequence"/>
</dbReference>
<dbReference type="PANTHER" id="PTHR46211">
    <property type="entry name" value="GLYCEROPHOSPHORYL DIESTER PHOSPHODIESTERASE"/>
    <property type="match status" value="1"/>
</dbReference>
<dbReference type="PANTHER" id="PTHR46211:SF1">
    <property type="entry name" value="GLYCEROPHOSPHODIESTER PHOSPHODIESTERASE, CYTOPLASMIC"/>
    <property type="match status" value="1"/>
</dbReference>
<feature type="domain" description="GP-PDE" evidence="1">
    <location>
        <begin position="3"/>
        <end position="238"/>
    </location>
</feature>
<accession>A0A1G6HC05</accession>
<dbReference type="PROSITE" id="PS51704">
    <property type="entry name" value="GP_PDE"/>
    <property type="match status" value="1"/>
</dbReference>
<dbReference type="OrthoDB" id="384721at2"/>
<dbReference type="Pfam" id="PF03009">
    <property type="entry name" value="GDPD"/>
    <property type="match status" value="1"/>
</dbReference>
<dbReference type="EMBL" id="FMYI01000002">
    <property type="protein sequence ID" value="SDB91837.1"/>
    <property type="molecule type" value="Genomic_DNA"/>
</dbReference>
<dbReference type="Gene3D" id="3.20.20.190">
    <property type="entry name" value="Phosphatidylinositol (PI) phosphodiesterase"/>
    <property type="match status" value="1"/>
</dbReference>
<dbReference type="GO" id="GO:0006629">
    <property type="term" value="P:lipid metabolic process"/>
    <property type="evidence" value="ECO:0007669"/>
    <property type="project" value="InterPro"/>
</dbReference>
<protein>
    <submittedName>
        <fullName evidence="2">Glycerophosphoryl diester phosphodiesterase</fullName>
    </submittedName>
</protein>
<gene>
    <name evidence="2" type="ORF">SAMN05421734_102474</name>
</gene>
<evidence type="ECO:0000313" key="3">
    <source>
        <dbReference type="Proteomes" id="UP000242949"/>
    </source>
</evidence>
<dbReference type="SUPFAM" id="SSF51695">
    <property type="entry name" value="PLC-like phosphodiesterases"/>
    <property type="match status" value="1"/>
</dbReference>
<organism evidence="2 3">
    <name type="scientific">Pelagirhabdus alkalitolerans</name>
    <dbReference type="NCBI Taxonomy" id="1612202"/>
    <lineage>
        <taxon>Bacteria</taxon>
        <taxon>Bacillati</taxon>
        <taxon>Bacillota</taxon>
        <taxon>Bacilli</taxon>
        <taxon>Bacillales</taxon>
        <taxon>Bacillaceae</taxon>
        <taxon>Pelagirhabdus</taxon>
    </lineage>
</organism>
<dbReference type="RefSeq" id="WP_090793723.1">
    <property type="nucleotide sequence ID" value="NZ_FMYI01000002.1"/>
</dbReference>
<sequence length="245" mass="28350">MQTSVIAHRGASADRPENTLTAFELAYSYGAHGIETDVHLTKDRIPVLIHDPTVDRVTQSTGYIKDFTYNELKTLDIGSWYDPEYTDQRLLTLDQFLSWIHDKPLTIHLELKTAKFNYPEIEKIVIEKLKSFNLENRTTISSFNAHSLVTVKQLNPFIKTALLTNHYSQSVHKRVKEYKVDGVHLKFRALTPSVVKTIQKEHYIGVFTVNDSKKINQCYKLNCDIIMTDNVPLALQLREEYEHEQ</sequence>
<evidence type="ECO:0000259" key="1">
    <source>
        <dbReference type="PROSITE" id="PS51704"/>
    </source>
</evidence>
<evidence type="ECO:0000313" key="2">
    <source>
        <dbReference type="EMBL" id="SDB91837.1"/>
    </source>
</evidence>
<keyword evidence="3" id="KW-1185">Reference proteome</keyword>
<dbReference type="AlphaFoldDB" id="A0A1G6HC05"/>
<proteinExistence type="predicted"/>
<dbReference type="InterPro" id="IPR017946">
    <property type="entry name" value="PLC-like_Pdiesterase_TIM-brl"/>
</dbReference>
<dbReference type="InterPro" id="IPR030395">
    <property type="entry name" value="GP_PDE_dom"/>
</dbReference>
<dbReference type="STRING" id="1612202.SAMN05421734_102474"/>
<reference evidence="3" key="1">
    <citation type="submission" date="2016-09" db="EMBL/GenBank/DDBJ databases">
        <authorList>
            <person name="Varghese N."/>
            <person name="Submissions S."/>
        </authorList>
    </citation>
    <scope>NUCLEOTIDE SEQUENCE [LARGE SCALE GENOMIC DNA]</scope>
    <source>
        <strain evidence="3">S5</strain>
    </source>
</reference>